<evidence type="ECO:0000313" key="10">
    <source>
        <dbReference type="EMBL" id="KAF7844894.1"/>
    </source>
</evidence>
<evidence type="ECO:0000256" key="4">
    <source>
        <dbReference type="ARBA" id="ARBA00022475"/>
    </source>
</evidence>
<evidence type="ECO:0000256" key="7">
    <source>
        <dbReference type="ARBA" id="ARBA00023136"/>
    </source>
</evidence>
<evidence type="ECO:0000256" key="5">
    <source>
        <dbReference type="ARBA" id="ARBA00022692"/>
    </source>
</evidence>
<comment type="caution">
    <text evidence="10">The sequence shown here is derived from an EMBL/GenBank/DDBJ whole genome shotgun (WGS) entry which is preliminary data.</text>
</comment>
<feature type="transmembrane region" description="Helical" evidence="8">
    <location>
        <begin position="45"/>
        <end position="64"/>
    </location>
</feature>
<reference evidence="10" key="1">
    <citation type="submission" date="2020-09" db="EMBL/GenBank/DDBJ databases">
        <title>Genome-Enabled Discovery of Anthraquinone Biosynthesis in Senna tora.</title>
        <authorList>
            <person name="Kang S.-H."/>
            <person name="Pandey R.P."/>
            <person name="Lee C.-M."/>
            <person name="Sim J.-S."/>
            <person name="Jeong J.-T."/>
            <person name="Choi B.-S."/>
            <person name="Jung M."/>
            <person name="Ginzburg D."/>
            <person name="Zhao K."/>
            <person name="Won S.Y."/>
            <person name="Oh T.-J."/>
            <person name="Yu Y."/>
            <person name="Kim N.-H."/>
            <person name="Lee O.R."/>
            <person name="Lee T.-H."/>
            <person name="Bashyal P."/>
            <person name="Kim T.-S."/>
            <person name="Lee W.-H."/>
            <person name="Kawkins C."/>
            <person name="Kim C.-K."/>
            <person name="Kim J.S."/>
            <person name="Ahn B.O."/>
            <person name="Rhee S.Y."/>
            <person name="Sohng J.K."/>
        </authorList>
    </citation>
    <scope>NUCLEOTIDE SEQUENCE</scope>
    <source>
        <tissue evidence="10">Leaf</tissue>
    </source>
</reference>
<gene>
    <name evidence="10" type="ORF">G2W53_001799</name>
</gene>
<evidence type="ECO:0000259" key="9">
    <source>
        <dbReference type="Pfam" id="PF04535"/>
    </source>
</evidence>
<dbReference type="PANTHER" id="PTHR33573">
    <property type="entry name" value="CASP-LIKE PROTEIN 4A4"/>
    <property type="match status" value="1"/>
</dbReference>
<feature type="transmembrane region" description="Helical" evidence="8">
    <location>
        <begin position="84"/>
        <end position="103"/>
    </location>
</feature>
<evidence type="ECO:0000256" key="3">
    <source>
        <dbReference type="ARBA" id="ARBA00011489"/>
    </source>
</evidence>
<accession>A0A834XIE9</accession>
<keyword evidence="5 8" id="KW-0812">Transmembrane</keyword>
<dbReference type="Pfam" id="PF04535">
    <property type="entry name" value="CASP_dom"/>
    <property type="match status" value="1"/>
</dbReference>
<sequence>MLRLFDSSLRLCVVPLSVASIWVTVTNQQDNTTYGILNYTNLSGLKYMVCVSAICAAYALIAAVSSWLKRVVSKAWIFFVSDQIVAYLMVTSIGASMEIYYLLYNGDKEVTWSETCSSYGKFCSKVKLALILHMLAFCCFLLLAVISAYRAFSIFDPPPANFKEVQEERA</sequence>
<proteinExistence type="inferred from homology"/>
<dbReference type="EMBL" id="JAAIUW010000001">
    <property type="protein sequence ID" value="KAF7844894.1"/>
    <property type="molecule type" value="Genomic_DNA"/>
</dbReference>
<comment type="subcellular location">
    <subcellularLocation>
        <location evidence="1 8">Cell membrane</location>
        <topology evidence="1 8">Multi-pass membrane protein</topology>
    </subcellularLocation>
</comment>
<evidence type="ECO:0000256" key="6">
    <source>
        <dbReference type="ARBA" id="ARBA00022989"/>
    </source>
</evidence>
<keyword evidence="6 8" id="KW-1133">Transmembrane helix</keyword>
<comment type="caution">
    <text evidence="8">Lacks conserved residue(s) required for the propagation of feature annotation.</text>
</comment>
<comment type="subunit">
    <text evidence="3 8">Homodimer and heterodimers.</text>
</comment>
<keyword evidence="7 8" id="KW-0472">Membrane</keyword>
<dbReference type="InterPro" id="IPR006459">
    <property type="entry name" value="CASP/CASPL"/>
</dbReference>
<evidence type="ECO:0000313" key="11">
    <source>
        <dbReference type="Proteomes" id="UP000634136"/>
    </source>
</evidence>
<feature type="transmembrane region" description="Helical" evidence="8">
    <location>
        <begin position="128"/>
        <end position="149"/>
    </location>
</feature>
<dbReference type="GO" id="GO:0005886">
    <property type="term" value="C:plasma membrane"/>
    <property type="evidence" value="ECO:0007669"/>
    <property type="project" value="UniProtKB-SubCell"/>
</dbReference>
<comment type="similarity">
    <text evidence="2 8">Belongs to the Casparian strip membrane proteins (CASP) family.</text>
</comment>
<dbReference type="AlphaFoldDB" id="A0A834XIE9"/>
<evidence type="ECO:0000256" key="1">
    <source>
        <dbReference type="ARBA" id="ARBA00004651"/>
    </source>
</evidence>
<protein>
    <recommendedName>
        <fullName evidence="8">CASP-like protein</fullName>
    </recommendedName>
</protein>
<dbReference type="OrthoDB" id="755577at2759"/>
<evidence type="ECO:0000256" key="8">
    <source>
        <dbReference type="RuleBase" id="RU361233"/>
    </source>
</evidence>
<feature type="domain" description="Casparian strip membrane protein" evidence="9">
    <location>
        <begin position="2"/>
        <end position="139"/>
    </location>
</feature>
<dbReference type="PANTHER" id="PTHR33573:SF30">
    <property type="entry name" value="CASP-LIKE PROTEIN 2C1-RELATED"/>
    <property type="match status" value="1"/>
</dbReference>
<dbReference type="Proteomes" id="UP000634136">
    <property type="component" value="Unassembled WGS sequence"/>
</dbReference>
<dbReference type="InterPro" id="IPR006702">
    <property type="entry name" value="CASP_dom"/>
</dbReference>
<keyword evidence="4 8" id="KW-1003">Cell membrane</keyword>
<keyword evidence="11" id="KW-1185">Reference proteome</keyword>
<dbReference type="NCBIfam" id="TIGR01569">
    <property type="entry name" value="A_tha_TIGR01569"/>
    <property type="match status" value="1"/>
</dbReference>
<evidence type="ECO:0000256" key="2">
    <source>
        <dbReference type="ARBA" id="ARBA00007651"/>
    </source>
</evidence>
<organism evidence="10 11">
    <name type="scientific">Senna tora</name>
    <dbReference type="NCBI Taxonomy" id="362788"/>
    <lineage>
        <taxon>Eukaryota</taxon>
        <taxon>Viridiplantae</taxon>
        <taxon>Streptophyta</taxon>
        <taxon>Embryophyta</taxon>
        <taxon>Tracheophyta</taxon>
        <taxon>Spermatophyta</taxon>
        <taxon>Magnoliopsida</taxon>
        <taxon>eudicotyledons</taxon>
        <taxon>Gunneridae</taxon>
        <taxon>Pentapetalae</taxon>
        <taxon>rosids</taxon>
        <taxon>fabids</taxon>
        <taxon>Fabales</taxon>
        <taxon>Fabaceae</taxon>
        <taxon>Caesalpinioideae</taxon>
        <taxon>Cassia clade</taxon>
        <taxon>Senna</taxon>
    </lineage>
</organism>
<name>A0A834XIE9_9FABA</name>